<reference evidence="3" key="1">
    <citation type="submission" date="2010-02" db="EMBL/GenBank/DDBJ databases">
        <title>Complete sequence of Ferroglobus placidus DSM 10642.</title>
        <authorList>
            <consortium name="US DOE Joint Genome Institute"/>
            <person name="Lucas S."/>
            <person name="Copeland A."/>
            <person name="Lapidus A."/>
            <person name="Cheng J.-F."/>
            <person name="Bruce D."/>
            <person name="Goodwin L."/>
            <person name="Pitluck S."/>
            <person name="Saunders E."/>
            <person name="Brettin T."/>
            <person name="Detter J.C."/>
            <person name="Han C."/>
            <person name="Tapia R."/>
            <person name="Larimer F."/>
            <person name="Land M."/>
            <person name="Hauser L."/>
            <person name="Kyrpides N."/>
            <person name="Ivanova N."/>
            <person name="Holmes D."/>
            <person name="Lovley D."/>
            <person name="Kyrpides N."/>
            <person name="Anderson I.J."/>
            <person name="Woyke T."/>
        </authorList>
    </citation>
    <scope>NUCLEOTIDE SEQUENCE [LARGE SCALE GENOMIC DNA]</scope>
    <source>
        <strain evidence="3">DSM 10642 / AEDII12DO</strain>
    </source>
</reference>
<dbReference type="HOGENOM" id="CLU_2645713_0_0_2"/>
<evidence type="ECO:0000313" key="3">
    <source>
        <dbReference type="Proteomes" id="UP000002613"/>
    </source>
</evidence>
<dbReference type="EMBL" id="CP001899">
    <property type="protein sequence ID" value="ADC66571.1"/>
    <property type="molecule type" value="Genomic_DNA"/>
</dbReference>
<name>D3S280_FERPA</name>
<keyword evidence="1" id="KW-0175">Coiled coil</keyword>
<dbReference type="RefSeq" id="WP_012966905.1">
    <property type="nucleotide sequence ID" value="NC_013849.1"/>
</dbReference>
<dbReference type="AlphaFoldDB" id="D3S280"/>
<dbReference type="PaxDb" id="589924-Ferp_2463"/>
<gene>
    <name evidence="2" type="ordered locus">Ferp_2463</name>
</gene>
<evidence type="ECO:0000256" key="1">
    <source>
        <dbReference type="SAM" id="Coils"/>
    </source>
</evidence>
<organism evidence="2 3">
    <name type="scientific">Ferroglobus placidus (strain DSM 10642 / AEDII12DO)</name>
    <dbReference type="NCBI Taxonomy" id="589924"/>
    <lineage>
        <taxon>Archaea</taxon>
        <taxon>Methanobacteriati</taxon>
        <taxon>Methanobacteriota</taxon>
        <taxon>Archaeoglobi</taxon>
        <taxon>Archaeoglobales</taxon>
        <taxon>Archaeoglobaceae</taxon>
        <taxon>Ferroglobus</taxon>
    </lineage>
</organism>
<accession>D3S280</accession>
<proteinExistence type="predicted"/>
<reference evidence="2 3" key="2">
    <citation type="journal article" date="2011" name="Stand. Genomic Sci.">
        <title>Complete genome sequence of Ferroglobus placidus AEDII12DO.</title>
        <authorList>
            <person name="Anderson I."/>
            <person name="Risso C."/>
            <person name="Holmes D."/>
            <person name="Lucas S."/>
            <person name="Copeland A."/>
            <person name="Lapidus A."/>
            <person name="Cheng J.F."/>
            <person name="Bruce D."/>
            <person name="Goodwin L."/>
            <person name="Pitluck S."/>
            <person name="Saunders E."/>
            <person name="Brettin T."/>
            <person name="Detter J.C."/>
            <person name="Han C."/>
            <person name="Tapia R."/>
            <person name="Larimer F."/>
            <person name="Land M."/>
            <person name="Hauser L."/>
            <person name="Woyke T."/>
            <person name="Lovley D."/>
            <person name="Kyrpides N."/>
            <person name="Ivanova N."/>
        </authorList>
    </citation>
    <scope>NUCLEOTIDE SEQUENCE [LARGE SCALE GENOMIC DNA]</scope>
    <source>
        <strain evidence="3">DSM 10642 / AEDII12DO</strain>
    </source>
</reference>
<dbReference type="KEGG" id="fpl:Ferp_2463"/>
<evidence type="ECO:0000313" key="2">
    <source>
        <dbReference type="EMBL" id="ADC66571.1"/>
    </source>
</evidence>
<dbReference type="Proteomes" id="UP000002613">
    <property type="component" value="Chromosome"/>
</dbReference>
<sequence>MTKITLEQLAKDLEQLKKRVEYLESQLLTKQDIIEIEEFLRKKDRGELELFSFDEALKELGIDEAEIRKEISKETE</sequence>
<dbReference type="GeneID" id="8780005"/>
<feature type="coiled-coil region" evidence="1">
    <location>
        <begin position="6"/>
        <end position="33"/>
    </location>
</feature>
<keyword evidence="3" id="KW-1185">Reference proteome</keyword>
<protein>
    <submittedName>
        <fullName evidence="2">Uncharacterized protein</fullName>
    </submittedName>
</protein>